<name>A0A0U5CKE1_ASPCI</name>
<proteinExistence type="predicted"/>
<dbReference type="EMBL" id="CDMC01000030">
    <property type="protein sequence ID" value="CEL11705.1"/>
    <property type="molecule type" value="Genomic_DNA"/>
</dbReference>
<reference evidence="2" key="1">
    <citation type="journal article" date="2016" name="Genome Announc.">
        <title>Draft genome sequences of fungus Aspergillus calidoustus.</title>
        <authorList>
            <person name="Horn F."/>
            <person name="Linde J."/>
            <person name="Mattern D.J."/>
            <person name="Walther G."/>
            <person name="Guthke R."/>
            <person name="Scherlach K."/>
            <person name="Martin K."/>
            <person name="Brakhage A.A."/>
            <person name="Petzke L."/>
            <person name="Valiante V."/>
        </authorList>
    </citation>
    <scope>NUCLEOTIDE SEQUENCE [LARGE SCALE GENOMIC DNA]</scope>
    <source>
        <strain evidence="2">SF006504</strain>
    </source>
</reference>
<accession>A0A0U5CKE1</accession>
<dbReference type="OrthoDB" id="2546325at2759"/>
<keyword evidence="2" id="KW-1185">Reference proteome</keyword>
<organism evidence="1 2">
    <name type="scientific">Aspergillus calidoustus</name>
    <dbReference type="NCBI Taxonomy" id="454130"/>
    <lineage>
        <taxon>Eukaryota</taxon>
        <taxon>Fungi</taxon>
        <taxon>Dikarya</taxon>
        <taxon>Ascomycota</taxon>
        <taxon>Pezizomycotina</taxon>
        <taxon>Eurotiomycetes</taxon>
        <taxon>Eurotiomycetidae</taxon>
        <taxon>Eurotiales</taxon>
        <taxon>Aspergillaceae</taxon>
        <taxon>Aspergillus</taxon>
        <taxon>Aspergillus subgen. Nidulantes</taxon>
    </lineage>
</organism>
<dbReference type="STRING" id="454130.A0A0U5CKE1"/>
<evidence type="ECO:0000313" key="2">
    <source>
        <dbReference type="Proteomes" id="UP000054771"/>
    </source>
</evidence>
<gene>
    <name evidence="1" type="ORF">ASPCAL14804</name>
</gene>
<sequence length="263" mass="29347">MLIILNPHEQQHLSYTMATSFQSHVHHSFDPPADSFAYGGRKDPGLAGTWENASWYSTSSSSGAWSGTTALTDLVHSVQPFNNTGIVNPSIIGANHERLLEWIRSERMRKLPPVGSSYDKVLICARLFVERLHSFDRAIRHFAQESHMATQLAYSYCASLLEFGEENADALLDLFNFFYRCSVAMDNLLSRAELFAVSQTIRDQVVLALADLVTLVVGIATHFRKRKPVPVWDGGLSYNHWSVAGGASKSVRRMSAISRPFTL</sequence>
<evidence type="ECO:0000313" key="1">
    <source>
        <dbReference type="EMBL" id="CEL11705.1"/>
    </source>
</evidence>
<protein>
    <submittedName>
        <fullName evidence="1">Uncharacterized protein</fullName>
    </submittedName>
</protein>
<dbReference type="Proteomes" id="UP000054771">
    <property type="component" value="Unassembled WGS sequence"/>
</dbReference>
<dbReference type="AlphaFoldDB" id="A0A0U5CKE1"/>